<protein>
    <submittedName>
        <fullName evidence="2">Uncharacterized protein</fullName>
    </submittedName>
</protein>
<evidence type="ECO:0000313" key="2">
    <source>
        <dbReference type="EnsemblMetazoa" id="ACOM024746-PA.1"/>
    </source>
</evidence>
<dbReference type="Proteomes" id="UP000075882">
    <property type="component" value="Unassembled WGS sequence"/>
</dbReference>
<keyword evidence="1" id="KW-0472">Membrane</keyword>
<organism evidence="2">
    <name type="scientific">Anopheles coluzzii</name>
    <name type="common">African malaria mosquito</name>
    <dbReference type="NCBI Taxonomy" id="1518534"/>
    <lineage>
        <taxon>Eukaryota</taxon>
        <taxon>Metazoa</taxon>
        <taxon>Ecdysozoa</taxon>
        <taxon>Arthropoda</taxon>
        <taxon>Hexapoda</taxon>
        <taxon>Insecta</taxon>
        <taxon>Pterygota</taxon>
        <taxon>Neoptera</taxon>
        <taxon>Endopterygota</taxon>
        <taxon>Diptera</taxon>
        <taxon>Nematocera</taxon>
        <taxon>Culicoidea</taxon>
        <taxon>Culicidae</taxon>
        <taxon>Anophelinae</taxon>
        <taxon>Anopheles</taxon>
    </lineage>
</organism>
<proteinExistence type="predicted"/>
<dbReference type="EnsemblMetazoa" id="ACOM024746-RA">
    <property type="protein sequence ID" value="ACOM024746-PA.1"/>
    <property type="gene ID" value="ACOM024746"/>
</dbReference>
<name>A0A8W7P3C0_ANOCL</name>
<reference evidence="2" key="1">
    <citation type="submission" date="2022-08" db="UniProtKB">
        <authorList>
            <consortium name="EnsemblMetazoa"/>
        </authorList>
    </citation>
    <scope>IDENTIFICATION</scope>
</reference>
<sequence length="193" mass="22014">MRYAEFVALIAISCTLFLFLHTQSLTSRLREMEDRLQEPSSLSAASGLSGNSISQESHLPVLNSCHYNDRYDKMNHSPKTNCQRDDMLRSPQISVNLRVVLFATPSASRLLTLSLLSEKSYMHTRYPKHEHTRSAWGSRVEQQAASNSLLRREYTALVLLAVLINCFPFSRVLLHRHLAGSPKQALTLIVFWR</sequence>
<dbReference type="AlphaFoldDB" id="A0A8W7P3C0"/>
<keyword evidence="1" id="KW-1133">Transmembrane helix</keyword>
<evidence type="ECO:0000256" key="1">
    <source>
        <dbReference type="SAM" id="Phobius"/>
    </source>
</evidence>
<feature type="transmembrane region" description="Helical" evidence="1">
    <location>
        <begin position="6"/>
        <end position="25"/>
    </location>
</feature>
<accession>A0A8W7P3C0</accession>
<keyword evidence="1" id="KW-0812">Transmembrane</keyword>